<organism evidence="1 2">
    <name type="scientific">Dysgonomonas termitidis</name>
    <dbReference type="NCBI Taxonomy" id="1516126"/>
    <lineage>
        <taxon>Bacteria</taxon>
        <taxon>Pseudomonadati</taxon>
        <taxon>Bacteroidota</taxon>
        <taxon>Bacteroidia</taxon>
        <taxon>Bacteroidales</taxon>
        <taxon>Dysgonomonadaceae</taxon>
        <taxon>Dysgonomonas</taxon>
    </lineage>
</organism>
<evidence type="ECO:0000313" key="1">
    <source>
        <dbReference type="EMBL" id="MFC4674084.1"/>
    </source>
</evidence>
<dbReference type="RefSeq" id="WP_379996019.1">
    <property type="nucleotide sequence ID" value="NZ_JBHSGN010000067.1"/>
</dbReference>
<proteinExistence type="predicted"/>
<name>A0ABV9KW88_9BACT</name>
<dbReference type="EMBL" id="JBHSGN010000067">
    <property type="protein sequence ID" value="MFC4674084.1"/>
    <property type="molecule type" value="Genomic_DNA"/>
</dbReference>
<protein>
    <submittedName>
        <fullName evidence="1">Uncharacterized protein</fullName>
    </submittedName>
</protein>
<gene>
    <name evidence="1" type="ORF">ACFO6W_10285</name>
</gene>
<dbReference type="Proteomes" id="UP001596023">
    <property type="component" value="Unassembled WGS sequence"/>
</dbReference>
<sequence length="76" mass="8516">MPLFYNLNIPVVGIAGINPDMLKNAMYNSLNRGSLSYIVVSLYAGEASYLKLYPTGLKEQMNFEVKKTKNLKVKSI</sequence>
<evidence type="ECO:0000313" key="2">
    <source>
        <dbReference type="Proteomes" id="UP001596023"/>
    </source>
</evidence>
<reference evidence="2" key="1">
    <citation type="journal article" date="2019" name="Int. J. Syst. Evol. Microbiol.">
        <title>The Global Catalogue of Microorganisms (GCM) 10K type strain sequencing project: providing services to taxonomists for standard genome sequencing and annotation.</title>
        <authorList>
            <consortium name="The Broad Institute Genomics Platform"/>
            <consortium name="The Broad Institute Genome Sequencing Center for Infectious Disease"/>
            <person name="Wu L."/>
            <person name="Ma J."/>
        </authorList>
    </citation>
    <scope>NUCLEOTIDE SEQUENCE [LARGE SCALE GENOMIC DNA]</scope>
    <source>
        <strain evidence="2">CCUG 66188</strain>
    </source>
</reference>
<comment type="caution">
    <text evidence="1">The sequence shown here is derived from an EMBL/GenBank/DDBJ whole genome shotgun (WGS) entry which is preliminary data.</text>
</comment>
<keyword evidence="2" id="KW-1185">Reference proteome</keyword>
<accession>A0ABV9KW88</accession>